<evidence type="ECO:0000259" key="14">
    <source>
        <dbReference type="SMART" id="SM00965"/>
    </source>
</evidence>
<dbReference type="InterPro" id="IPR000531">
    <property type="entry name" value="Beta-barrel_TonB"/>
</dbReference>
<evidence type="ECO:0000256" key="11">
    <source>
        <dbReference type="ARBA" id="ARBA00023237"/>
    </source>
</evidence>
<keyword evidence="5" id="KW-0406">Ion transport</keyword>
<keyword evidence="10 15" id="KW-0675">Receptor</keyword>
<keyword evidence="11 12" id="KW-0998">Cell outer membrane</keyword>
<evidence type="ECO:0000256" key="6">
    <source>
        <dbReference type="ARBA" id="ARBA00022692"/>
    </source>
</evidence>
<evidence type="ECO:0000256" key="3">
    <source>
        <dbReference type="ARBA" id="ARBA00022448"/>
    </source>
</evidence>
<keyword evidence="3 12" id="KW-0813">Transport</keyword>
<evidence type="ECO:0000256" key="2">
    <source>
        <dbReference type="ARBA" id="ARBA00009810"/>
    </source>
</evidence>
<keyword evidence="5" id="KW-0410">Iron transport</keyword>
<keyword evidence="16" id="KW-1185">Reference proteome</keyword>
<dbReference type="EMBL" id="JBHTCC010000001">
    <property type="protein sequence ID" value="MFC7298280.1"/>
    <property type="molecule type" value="Genomic_DNA"/>
</dbReference>
<dbReference type="InterPro" id="IPR039426">
    <property type="entry name" value="TonB-dep_rcpt-like"/>
</dbReference>
<dbReference type="InterPro" id="IPR036942">
    <property type="entry name" value="Beta-barrel_TonB_sf"/>
</dbReference>
<comment type="similarity">
    <text evidence="2 12 13">Belongs to the TonB-dependent receptor family.</text>
</comment>
<dbReference type="Proteomes" id="UP001596379">
    <property type="component" value="Unassembled WGS sequence"/>
</dbReference>
<protein>
    <submittedName>
        <fullName evidence="15">TonB-dependent siderophore receptor</fullName>
    </submittedName>
</protein>
<proteinExistence type="inferred from homology"/>
<gene>
    <name evidence="15" type="ORF">ACFQO0_07510</name>
</gene>
<evidence type="ECO:0000256" key="10">
    <source>
        <dbReference type="ARBA" id="ARBA00023170"/>
    </source>
</evidence>
<dbReference type="RefSeq" id="WP_382233392.1">
    <property type="nucleotide sequence ID" value="NZ_JBHTCC010000001.1"/>
</dbReference>
<reference evidence="16" key="1">
    <citation type="journal article" date="2019" name="Int. J. Syst. Evol. Microbiol.">
        <title>The Global Catalogue of Microorganisms (GCM) 10K type strain sequencing project: providing services to taxonomists for standard genome sequencing and annotation.</title>
        <authorList>
            <consortium name="The Broad Institute Genomics Platform"/>
            <consortium name="The Broad Institute Genome Sequencing Center for Infectious Disease"/>
            <person name="Wu L."/>
            <person name="Ma J."/>
        </authorList>
    </citation>
    <scope>NUCLEOTIDE SEQUENCE [LARGE SCALE GENOMIC DNA]</scope>
    <source>
        <strain evidence="16">CCUG 36956</strain>
    </source>
</reference>
<evidence type="ECO:0000256" key="13">
    <source>
        <dbReference type="RuleBase" id="RU003357"/>
    </source>
</evidence>
<dbReference type="Gene3D" id="2.170.130.10">
    <property type="entry name" value="TonB-dependent receptor, plug domain"/>
    <property type="match status" value="1"/>
</dbReference>
<dbReference type="Gene3D" id="3.55.50.30">
    <property type="match status" value="1"/>
</dbReference>
<evidence type="ECO:0000256" key="12">
    <source>
        <dbReference type="PROSITE-ProRule" id="PRU01360"/>
    </source>
</evidence>
<comment type="subcellular location">
    <subcellularLocation>
        <location evidence="1 12">Cell outer membrane</location>
        <topology evidence="1 12">Multi-pass membrane protein</topology>
    </subcellularLocation>
</comment>
<name>A0ABW2J5J7_9BURK</name>
<evidence type="ECO:0000256" key="1">
    <source>
        <dbReference type="ARBA" id="ARBA00004571"/>
    </source>
</evidence>
<keyword evidence="7" id="KW-0408">Iron</keyword>
<dbReference type="NCBIfam" id="TIGR01783">
    <property type="entry name" value="TonB-siderophor"/>
    <property type="match status" value="1"/>
</dbReference>
<keyword evidence="6 12" id="KW-0812">Transmembrane</keyword>
<evidence type="ECO:0000313" key="15">
    <source>
        <dbReference type="EMBL" id="MFC7298280.1"/>
    </source>
</evidence>
<dbReference type="SMART" id="SM00965">
    <property type="entry name" value="STN"/>
    <property type="match status" value="1"/>
</dbReference>
<dbReference type="Pfam" id="PF07715">
    <property type="entry name" value="Plug"/>
    <property type="match status" value="1"/>
</dbReference>
<dbReference type="Pfam" id="PF00593">
    <property type="entry name" value="TonB_dep_Rec_b-barrel"/>
    <property type="match status" value="1"/>
</dbReference>
<sequence length="777" mass="84251">MATALTGFAADSGVSVSAPPELVKGLVSQDLQGSYTVQVGLSRLLQGTGLEAAARGSKHYVLRKSPEGATSGAAAETTLPQVTVMAAALDATSEGSRSYGASAASIGKSTQALREIPQSISVVTRQRLDDQNLRTLDDALLNAPGITVEQSSSYERTFYSRGFAVDTVQYDGVPTQRGNGFAVSPDLAVYDRVEVLRGPAGLFNGAGQPGGTVNLVRKRPLETRQLTAQVSAGTWDNYRAGVDLSLPLNDAGTVRSRFVAAQEDKKFFYDVAESKRSVFYGIVEADIGPRTTLGAGISYEKNDMTPFYGGLPRYSNGKDLGLPRSTYLNAAWSSTEIESTTLFADLNHRFNDDWKLKISISRMHEDNSDLSGSNFGTVNPATNLGPTLSSFRQKLDGKQTAIDATLQGSFAAYGRKHDVIVGVNYQQREYDLYSQLYTVANPNVNPFTFNPYNYAVAPTQVARAATNTLNKLDQTGMYGSLRFALSDPLKLIVGARVSQWETSTRNQITGAFNTQPYKESGNVTPYAALTYDIDPVWTVYGSYTEIFRSQANQFTAAGERLDPATGDNYEAGIKGTLLDGRLNASLAVFRTLESNRSQTDPNNPTPCAGSPTNGACFIAEGKVRSQGLDAELNGALSSNWQLAAGYTYNQTRYLRDSTATGAPSANQNQPLSTFTPRHIVRLWSNHQLPNELSAWSAGIGVNLQSKTYKTSGTLRFEQAAYAVWSTRLAYKFNKNLTAALNINNLFDKNYYRTLGSTTGGNWYGEPRNAMLTLQATY</sequence>
<dbReference type="InterPro" id="IPR011662">
    <property type="entry name" value="Secretin/TonB_short_N"/>
</dbReference>
<evidence type="ECO:0000256" key="5">
    <source>
        <dbReference type="ARBA" id="ARBA00022496"/>
    </source>
</evidence>
<dbReference type="SUPFAM" id="SSF56935">
    <property type="entry name" value="Porins"/>
    <property type="match status" value="1"/>
</dbReference>
<evidence type="ECO:0000256" key="7">
    <source>
        <dbReference type="ARBA" id="ARBA00023004"/>
    </source>
</evidence>
<keyword evidence="4 12" id="KW-1134">Transmembrane beta strand</keyword>
<accession>A0ABW2J5J7</accession>
<keyword evidence="9 12" id="KW-0472">Membrane</keyword>
<organism evidence="15 16">
    <name type="scientific">Herminiimonas aquatilis</name>
    <dbReference type="NCBI Taxonomy" id="345342"/>
    <lineage>
        <taxon>Bacteria</taxon>
        <taxon>Pseudomonadati</taxon>
        <taxon>Pseudomonadota</taxon>
        <taxon>Betaproteobacteria</taxon>
        <taxon>Burkholderiales</taxon>
        <taxon>Oxalobacteraceae</taxon>
        <taxon>Herminiimonas</taxon>
    </lineage>
</organism>
<comment type="caution">
    <text evidence="15">The sequence shown here is derived from an EMBL/GenBank/DDBJ whole genome shotgun (WGS) entry which is preliminary data.</text>
</comment>
<keyword evidence="8 13" id="KW-0798">TonB box</keyword>
<dbReference type="Gene3D" id="2.40.170.20">
    <property type="entry name" value="TonB-dependent receptor, beta-barrel domain"/>
    <property type="match status" value="1"/>
</dbReference>
<dbReference type="InterPro" id="IPR037066">
    <property type="entry name" value="Plug_dom_sf"/>
</dbReference>
<dbReference type="Pfam" id="PF07660">
    <property type="entry name" value="STN"/>
    <property type="match status" value="1"/>
</dbReference>
<dbReference type="PROSITE" id="PS52016">
    <property type="entry name" value="TONB_DEPENDENT_REC_3"/>
    <property type="match status" value="1"/>
</dbReference>
<dbReference type="InterPro" id="IPR012910">
    <property type="entry name" value="Plug_dom"/>
</dbReference>
<evidence type="ECO:0000256" key="8">
    <source>
        <dbReference type="ARBA" id="ARBA00023077"/>
    </source>
</evidence>
<evidence type="ECO:0000256" key="9">
    <source>
        <dbReference type="ARBA" id="ARBA00023136"/>
    </source>
</evidence>
<feature type="domain" description="Secretin/TonB short N-terminal" evidence="14">
    <location>
        <begin position="14"/>
        <end position="65"/>
    </location>
</feature>
<evidence type="ECO:0000256" key="4">
    <source>
        <dbReference type="ARBA" id="ARBA00022452"/>
    </source>
</evidence>
<dbReference type="PANTHER" id="PTHR32552">
    <property type="entry name" value="FERRICHROME IRON RECEPTOR-RELATED"/>
    <property type="match status" value="1"/>
</dbReference>
<dbReference type="InterPro" id="IPR010105">
    <property type="entry name" value="TonB_sidphr_rcpt"/>
</dbReference>
<evidence type="ECO:0000313" key="16">
    <source>
        <dbReference type="Proteomes" id="UP001596379"/>
    </source>
</evidence>
<dbReference type="CDD" id="cd01347">
    <property type="entry name" value="ligand_gated_channel"/>
    <property type="match status" value="1"/>
</dbReference>
<dbReference type="PANTHER" id="PTHR32552:SF74">
    <property type="entry name" value="HYDROXAMATE SIDEROPHORE RECEPTOR FHUE"/>
    <property type="match status" value="1"/>
</dbReference>